<dbReference type="OrthoDB" id="4152607at2759"/>
<keyword evidence="4" id="KW-1185">Reference proteome</keyword>
<dbReference type="Proteomes" id="UP000696280">
    <property type="component" value="Unassembled WGS sequence"/>
</dbReference>
<proteinExistence type="predicted"/>
<feature type="domain" description="DUF7587" evidence="2">
    <location>
        <begin position="18"/>
        <end position="155"/>
    </location>
</feature>
<evidence type="ECO:0000313" key="4">
    <source>
        <dbReference type="Proteomes" id="UP000696280"/>
    </source>
</evidence>
<evidence type="ECO:0000313" key="3">
    <source>
        <dbReference type="EMBL" id="CAG8961234.1"/>
    </source>
</evidence>
<comment type="caution">
    <text evidence="3">The sequence shown here is derived from an EMBL/GenBank/DDBJ whole genome shotgun (WGS) entry which is preliminary data.</text>
</comment>
<organism evidence="3 4">
    <name type="scientific">Hymenoscyphus fraxineus</name>
    <dbReference type="NCBI Taxonomy" id="746836"/>
    <lineage>
        <taxon>Eukaryota</taxon>
        <taxon>Fungi</taxon>
        <taxon>Dikarya</taxon>
        <taxon>Ascomycota</taxon>
        <taxon>Pezizomycotina</taxon>
        <taxon>Leotiomycetes</taxon>
        <taxon>Helotiales</taxon>
        <taxon>Helotiaceae</taxon>
        <taxon>Hymenoscyphus</taxon>
    </lineage>
</organism>
<accession>A0A9N9PNT7</accession>
<evidence type="ECO:0000256" key="1">
    <source>
        <dbReference type="SAM" id="MobiDB-lite"/>
    </source>
</evidence>
<gene>
    <name evidence="3" type="ORF">HYFRA_00013290</name>
</gene>
<evidence type="ECO:0000259" key="2">
    <source>
        <dbReference type="Pfam" id="PF24494"/>
    </source>
</evidence>
<feature type="region of interest" description="Disordered" evidence="1">
    <location>
        <begin position="316"/>
        <end position="344"/>
    </location>
</feature>
<protein>
    <recommendedName>
        <fullName evidence="2">DUF7587 domain-containing protein</fullName>
    </recommendedName>
</protein>
<reference evidence="3" key="1">
    <citation type="submission" date="2021-07" db="EMBL/GenBank/DDBJ databases">
        <authorList>
            <person name="Durling M."/>
        </authorList>
    </citation>
    <scope>NUCLEOTIDE SEQUENCE</scope>
</reference>
<dbReference type="EMBL" id="CAJVRL010000104">
    <property type="protein sequence ID" value="CAG8961234.1"/>
    <property type="molecule type" value="Genomic_DNA"/>
</dbReference>
<sequence length="364" mass="42352">MATVSDLLVNPFMPPDRIPRYLYRTARNKSLGKNSLEKFESSWVQSNGSSIFRKLDPDRGRLVAELHLKWKTTDGENRVFSDLISWSNTLLFSLQFAVREYHEGKRDVQIYILDTWALSESERENILSATYLIENLGVDLQFRYPNEFLVIGELHSAGHCDRIALEEIFRSFPSKKPDKTTTVTLMREVDRVRTTFFNSTPKDFTESYLGTVHSLCQNLRADFQVPFFLGFVSLEIRPPCFRSSVFWKWVQKWFETNNDNSLYNCIWPCIDSTVYACQEAEIKQYSELLDTCRAIYQDVQDCAELRNKSTVKAGSYSTRVHESEGEELEDDPTTGYSYESDTDSVEENNIDDDIIKRIEDFQLH</sequence>
<dbReference type="AlphaFoldDB" id="A0A9N9PNT7"/>
<dbReference type="InterPro" id="IPR056009">
    <property type="entry name" value="DUF7587"/>
</dbReference>
<dbReference type="Pfam" id="PF24494">
    <property type="entry name" value="DUF7587"/>
    <property type="match status" value="1"/>
</dbReference>
<name>A0A9N9PNT7_9HELO</name>